<feature type="compositionally biased region" description="Polar residues" evidence="1">
    <location>
        <begin position="156"/>
        <end position="166"/>
    </location>
</feature>
<dbReference type="SMART" id="SM00553">
    <property type="entry name" value="SEP"/>
    <property type="match status" value="1"/>
</dbReference>
<dbReference type="Pfam" id="PF14555">
    <property type="entry name" value="UBA_4"/>
    <property type="match status" value="1"/>
</dbReference>
<sequence length="387" mass="43050">MSDENIHQFMALSNAPLDVALEYLDNHADLGDALDAYFAAQNSGAPEPEAFTQAHRDRSNIIKGATSQTRASPAPIKATSPGPRRNGNSNPKFKSFSDILKENNQDEEDEQRNTFAGGETSGLEVADPNNSDSLIRDLLEKARRGGERNPADDDISQTTPKQSQFTGKGFKLGSSLEEPAQVTNDLPEEGLPTRPLKVTREITFWKEGFQVNEGELYRYDDPANSYYLNELNQGRAPLRLLDVEFGQEVEVNVKKRLDESFQPPKRKLGGFIGKGHRLGSPIPGESVSPEPIAQTTASETANEQRENIEEPKGDTSVQIRYTSGKREVLRCSSQDTIRFLYDHVKKETDSNKIFTLNHAFPVKPIENFEASLKDEGLCNAVVVQRWV</sequence>
<dbReference type="Gene3D" id="3.30.420.210">
    <property type="entry name" value="SEP domain"/>
    <property type="match status" value="1"/>
</dbReference>
<dbReference type="OrthoDB" id="25887at2759"/>
<dbReference type="SMART" id="SM00166">
    <property type="entry name" value="UBX"/>
    <property type="match status" value="1"/>
</dbReference>
<name>A0A1G4K2I8_9SACH</name>
<dbReference type="Gene3D" id="3.10.20.90">
    <property type="entry name" value="Phosphatidylinositol 3-kinase Catalytic Subunit, Chain A, domain 1"/>
    <property type="match status" value="1"/>
</dbReference>
<dbReference type="GO" id="GO:0019888">
    <property type="term" value="F:protein phosphatase regulator activity"/>
    <property type="evidence" value="ECO:0007669"/>
    <property type="project" value="EnsemblFungi"/>
</dbReference>
<dbReference type="PROSITE" id="PS51399">
    <property type="entry name" value="SEP"/>
    <property type="match status" value="1"/>
</dbReference>
<dbReference type="GO" id="GO:0043161">
    <property type="term" value="P:proteasome-mediated ubiquitin-dependent protein catabolic process"/>
    <property type="evidence" value="ECO:0007669"/>
    <property type="project" value="EnsemblFungi"/>
</dbReference>
<feature type="compositionally biased region" description="Basic and acidic residues" evidence="1">
    <location>
        <begin position="302"/>
        <end position="313"/>
    </location>
</feature>
<dbReference type="PROSITE" id="PS50033">
    <property type="entry name" value="UBX"/>
    <property type="match status" value="1"/>
</dbReference>
<feature type="region of interest" description="Disordered" evidence="1">
    <location>
        <begin position="144"/>
        <end position="171"/>
    </location>
</feature>
<dbReference type="GO" id="GO:0030437">
    <property type="term" value="P:ascospore formation"/>
    <property type="evidence" value="ECO:0007669"/>
    <property type="project" value="EnsemblFungi"/>
</dbReference>
<feature type="domain" description="SEP" evidence="3">
    <location>
        <begin position="197"/>
        <end position="262"/>
    </location>
</feature>
<dbReference type="STRING" id="1266660.A0A1G4K2I8"/>
<dbReference type="PANTHER" id="PTHR23333:SF20">
    <property type="entry name" value="NSFL1 COFACTOR P47"/>
    <property type="match status" value="1"/>
</dbReference>
<dbReference type="EMBL" id="LT598461">
    <property type="protein sequence ID" value="SCU97833.1"/>
    <property type="molecule type" value="Genomic_DNA"/>
</dbReference>
<dbReference type="InterPro" id="IPR029071">
    <property type="entry name" value="Ubiquitin-like_domsf"/>
</dbReference>
<feature type="domain" description="UBX" evidence="2">
    <location>
        <begin position="310"/>
        <end position="385"/>
    </location>
</feature>
<dbReference type="InterPro" id="IPR012989">
    <property type="entry name" value="SEP_domain"/>
</dbReference>
<dbReference type="GO" id="GO:0005977">
    <property type="term" value="P:glycogen metabolic process"/>
    <property type="evidence" value="ECO:0007669"/>
    <property type="project" value="EnsemblFungi"/>
</dbReference>
<dbReference type="AlphaFoldDB" id="A0A1G4K2I8"/>
<accession>A0A1G4K2I8</accession>
<dbReference type="GO" id="GO:0034727">
    <property type="term" value="P:piecemeal microautophagy of the nucleus"/>
    <property type="evidence" value="ECO:0007669"/>
    <property type="project" value="EnsemblFungi"/>
</dbReference>
<evidence type="ECO:0000313" key="4">
    <source>
        <dbReference type="EMBL" id="SCU97833.1"/>
    </source>
</evidence>
<dbReference type="FunFam" id="3.30.420.210:FF:000002">
    <property type="entry name" value="UBX domain-containing protein 1"/>
    <property type="match status" value="1"/>
</dbReference>
<reference evidence="4 5" key="1">
    <citation type="submission" date="2016-03" db="EMBL/GenBank/DDBJ databases">
        <authorList>
            <person name="Devillers H."/>
        </authorList>
    </citation>
    <scope>NUCLEOTIDE SEQUENCE [LARGE SCALE GENOMIC DNA]</scope>
    <source>
        <strain evidence="4">CBS 10888</strain>
    </source>
</reference>
<feature type="region of interest" description="Disordered" evidence="1">
    <location>
        <begin position="279"/>
        <end position="315"/>
    </location>
</feature>
<protein>
    <submittedName>
        <fullName evidence="4">LADA_0H08614g1_1</fullName>
    </submittedName>
</protein>
<feature type="region of interest" description="Disordered" evidence="1">
    <location>
        <begin position="63"/>
        <end position="132"/>
    </location>
</feature>
<dbReference type="GO" id="GO:0036435">
    <property type="term" value="F:K48-linked polyubiquitin modification-dependent protein binding"/>
    <property type="evidence" value="ECO:0007669"/>
    <property type="project" value="EnsemblFungi"/>
</dbReference>
<evidence type="ECO:0000259" key="2">
    <source>
        <dbReference type="PROSITE" id="PS50033"/>
    </source>
</evidence>
<dbReference type="SUPFAM" id="SSF54236">
    <property type="entry name" value="Ubiquitin-like"/>
    <property type="match status" value="1"/>
</dbReference>
<gene>
    <name evidence="4" type="ORF">LADA_0H08614G</name>
</gene>
<dbReference type="SUPFAM" id="SSF102848">
    <property type="entry name" value="NSFL1 (p97 ATPase) cofactor p47, SEP domain"/>
    <property type="match status" value="1"/>
</dbReference>
<dbReference type="Proteomes" id="UP000190274">
    <property type="component" value="Chromosome H"/>
</dbReference>
<dbReference type="GO" id="GO:0043130">
    <property type="term" value="F:ubiquitin binding"/>
    <property type="evidence" value="ECO:0007669"/>
    <property type="project" value="TreeGrafter"/>
</dbReference>
<dbReference type="PANTHER" id="PTHR23333">
    <property type="entry name" value="UBX DOMAIN CONTAINING PROTEIN"/>
    <property type="match status" value="1"/>
</dbReference>
<dbReference type="GO" id="GO:0005634">
    <property type="term" value="C:nucleus"/>
    <property type="evidence" value="ECO:0007669"/>
    <property type="project" value="TreeGrafter"/>
</dbReference>
<dbReference type="GO" id="GO:0061025">
    <property type="term" value="P:membrane fusion"/>
    <property type="evidence" value="ECO:0007669"/>
    <property type="project" value="TreeGrafter"/>
</dbReference>
<dbReference type="Pfam" id="PF00789">
    <property type="entry name" value="UBX"/>
    <property type="match status" value="1"/>
</dbReference>
<evidence type="ECO:0000313" key="5">
    <source>
        <dbReference type="Proteomes" id="UP000190274"/>
    </source>
</evidence>
<proteinExistence type="predicted"/>
<dbReference type="GO" id="GO:0031134">
    <property type="term" value="P:sister chromatid biorientation"/>
    <property type="evidence" value="ECO:0007669"/>
    <property type="project" value="EnsemblFungi"/>
</dbReference>
<evidence type="ECO:0000259" key="3">
    <source>
        <dbReference type="PROSITE" id="PS51399"/>
    </source>
</evidence>
<dbReference type="InterPro" id="IPR001012">
    <property type="entry name" value="UBX_dom"/>
</dbReference>
<dbReference type="GO" id="GO:0036503">
    <property type="term" value="P:ERAD pathway"/>
    <property type="evidence" value="ECO:0007669"/>
    <property type="project" value="EnsemblFungi"/>
</dbReference>
<dbReference type="GO" id="GO:0007030">
    <property type="term" value="P:Golgi organization"/>
    <property type="evidence" value="ECO:0007669"/>
    <property type="project" value="TreeGrafter"/>
</dbReference>
<dbReference type="GO" id="GO:0005829">
    <property type="term" value="C:cytosol"/>
    <property type="evidence" value="ECO:0007669"/>
    <property type="project" value="TreeGrafter"/>
</dbReference>
<dbReference type="GO" id="GO:0000045">
    <property type="term" value="P:autophagosome assembly"/>
    <property type="evidence" value="ECO:0007669"/>
    <property type="project" value="EnsemblFungi"/>
</dbReference>
<dbReference type="InterPro" id="IPR036241">
    <property type="entry name" value="NSFL1C_SEP_dom_sf"/>
</dbReference>
<dbReference type="GO" id="GO:0031468">
    <property type="term" value="P:nuclear membrane reassembly"/>
    <property type="evidence" value="ECO:0007669"/>
    <property type="project" value="TreeGrafter"/>
</dbReference>
<dbReference type="Pfam" id="PF08059">
    <property type="entry name" value="SEP"/>
    <property type="match status" value="1"/>
</dbReference>
<organism evidence="4 5">
    <name type="scientific">Lachancea dasiensis</name>
    <dbReference type="NCBI Taxonomy" id="1072105"/>
    <lineage>
        <taxon>Eukaryota</taxon>
        <taxon>Fungi</taxon>
        <taxon>Dikarya</taxon>
        <taxon>Ascomycota</taxon>
        <taxon>Saccharomycotina</taxon>
        <taxon>Saccharomycetes</taxon>
        <taxon>Saccharomycetales</taxon>
        <taxon>Saccharomycetaceae</taxon>
        <taxon>Lachancea</taxon>
    </lineage>
</organism>
<keyword evidence="5" id="KW-1185">Reference proteome</keyword>
<evidence type="ECO:0000256" key="1">
    <source>
        <dbReference type="SAM" id="MobiDB-lite"/>
    </source>
</evidence>